<protein>
    <submittedName>
        <fullName evidence="1">Dithiol-disulfide isomerase</fullName>
    </submittedName>
</protein>
<organism evidence="1 2">
    <name type="scientific">Actinocatenispora rupis</name>
    <dbReference type="NCBI Taxonomy" id="519421"/>
    <lineage>
        <taxon>Bacteria</taxon>
        <taxon>Bacillati</taxon>
        <taxon>Actinomycetota</taxon>
        <taxon>Actinomycetes</taxon>
        <taxon>Micromonosporales</taxon>
        <taxon>Micromonosporaceae</taxon>
        <taxon>Actinocatenispora</taxon>
    </lineage>
</organism>
<reference evidence="1" key="1">
    <citation type="submission" date="2021-01" db="EMBL/GenBank/DDBJ databases">
        <title>Whole genome shotgun sequence of Actinocatenispora rupis NBRC 107355.</title>
        <authorList>
            <person name="Komaki H."/>
            <person name="Tamura T."/>
        </authorList>
    </citation>
    <scope>NUCLEOTIDE SEQUENCE</scope>
    <source>
        <strain evidence="1">NBRC 107355</strain>
    </source>
</reference>
<dbReference type="RefSeq" id="WP_203655504.1">
    <property type="nucleotide sequence ID" value="NZ_BAAAZM010000033.1"/>
</dbReference>
<dbReference type="Gene3D" id="3.40.30.10">
    <property type="entry name" value="Glutaredoxin"/>
    <property type="match status" value="1"/>
</dbReference>
<evidence type="ECO:0000313" key="2">
    <source>
        <dbReference type="Proteomes" id="UP000612808"/>
    </source>
</evidence>
<keyword evidence="2" id="KW-1185">Reference proteome</keyword>
<dbReference type="SUPFAM" id="SSF52833">
    <property type="entry name" value="Thioredoxin-like"/>
    <property type="match status" value="1"/>
</dbReference>
<proteinExistence type="predicted"/>
<sequence length="237" mass="25746">MPRKEPEFNPEPGVLTVYSEIACPWATLALTGLRRARRRLGLTRVRIDLRAYPQELLGRPNPKRVVDAEIPVIGGLDETLGWQMWQAADSLWPASTLLPQEAVQAAKRPDVGGLAASDELDAALRHALFAESRCITLLPEVLAVAESCASVNTAALTKALYLGSGRPEVISQWRTAKDRAVAGSPHVFLPDGSEWHNPGVEVRWTGGERGAGFPIVLSHDPTVYDEIFTTATRPAAV</sequence>
<dbReference type="AlphaFoldDB" id="A0A8J3J501"/>
<keyword evidence="1" id="KW-0413">Isomerase</keyword>
<dbReference type="GO" id="GO:0016853">
    <property type="term" value="F:isomerase activity"/>
    <property type="evidence" value="ECO:0007669"/>
    <property type="project" value="UniProtKB-KW"/>
</dbReference>
<gene>
    <name evidence="1" type="ORF">Aru02nite_11730</name>
</gene>
<dbReference type="InterPro" id="IPR036249">
    <property type="entry name" value="Thioredoxin-like_sf"/>
</dbReference>
<dbReference type="Proteomes" id="UP000612808">
    <property type="component" value="Unassembled WGS sequence"/>
</dbReference>
<evidence type="ECO:0000313" key="1">
    <source>
        <dbReference type="EMBL" id="GID10284.1"/>
    </source>
</evidence>
<comment type="caution">
    <text evidence="1">The sequence shown here is derived from an EMBL/GenBank/DDBJ whole genome shotgun (WGS) entry which is preliminary data.</text>
</comment>
<name>A0A8J3J501_9ACTN</name>
<accession>A0A8J3J501</accession>
<dbReference type="EMBL" id="BOMB01000007">
    <property type="protein sequence ID" value="GID10284.1"/>
    <property type="molecule type" value="Genomic_DNA"/>
</dbReference>